<gene>
    <name evidence="2" type="ORF">S03H2_56276</name>
</gene>
<organism evidence="2">
    <name type="scientific">marine sediment metagenome</name>
    <dbReference type="NCBI Taxonomy" id="412755"/>
    <lineage>
        <taxon>unclassified sequences</taxon>
        <taxon>metagenomes</taxon>
        <taxon>ecological metagenomes</taxon>
    </lineage>
</organism>
<name>X1KXM8_9ZZZZ</name>
<feature type="compositionally biased region" description="Basic residues" evidence="1">
    <location>
        <begin position="155"/>
        <end position="166"/>
    </location>
</feature>
<dbReference type="EMBL" id="BARU01035990">
    <property type="protein sequence ID" value="GAH86718.1"/>
    <property type="molecule type" value="Genomic_DNA"/>
</dbReference>
<sequence length="253" mass="28183">YVKPNQEIEQTVTNFYNKVSHPVLTDLRLDFGKIHEYDVLPKRIPDLFKGSQVIVLGRYRNHGHSALTLSGQGGKGSRKFVFEGEFPKKNKANDFIPRLWATRKIGFLLDNIRLGGERKELVDEVIRLSKRYGIVTPYTSYLVTEDTPQVAQRSPRPRPPRRRRPVMVRPGVLGGAAGEPMDDAEGAFAGRDMDGSPRTTVSKAPAKPRARAHRKAKVFAQGKAGAMKASSGRMAVDMSTAVREMKKADKRSA</sequence>
<feature type="non-terminal residue" evidence="2">
    <location>
        <position position="1"/>
    </location>
</feature>
<feature type="compositionally biased region" description="Basic residues" evidence="1">
    <location>
        <begin position="206"/>
        <end position="217"/>
    </location>
</feature>
<dbReference type="PANTHER" id="PTHR10338:SF108">
    <property type="entry name" value="INTER-ALPHA-TRYPSIN INHIBITOR HEAVY CHAIN H4-LIKE PROTEIN"/>
    <property type="match status" value="1"/>
</dbReference>
<comment type="caution">
    <text evidence="2">The sequence shown here is derived from an EMBL/GenBank/DDBJ whole genome shotgun (WGS) entry which is preliminary data.</text>
</comment>
<dbReference type="AlphaFoldDB" id="X1KXM8"/>
<dbReference type="PANTHER" id="PTHR10338">
    <property type="entry name" value="INTER-ALPHA-TRYPSIN INHIBITOR HEAVY CHAIN FAMILY MEMBER"/>
    <property type="match status" value="1"/>
</dbReference>
<feature type="region of interest" description="Disordered" evidence="1">
    <location>
        <begin position="146"/>
        <end position="233"/>
    </location>
</feature>
<feature type="non-terminal residue" evidence="2">
    <location>
        <position position="253"/>
    </location>
</feature>
<protein>
    <submittedName>
        <fullName evidence="2">Uncharacterized protein</fullName>
    </submittedName>
</protein>
<dbReference type="InterPro" id="IPR050934">
    <property type="entry name" value="ITIH"/>
</dbReference>
<evidence type="ECO:0000256" key="1">
    <source>
        <dbReference type="SAM" id="MobiDB-lite"/>
    </source>
</evidence>
<proteinExistence type="predicted"/>
<reference evidence="2" key="1">
    <citation type="journal article" date="2014" name="Front. Microbiol.">
        <title>High frequency of phylogenetically diverse reductive dehalogenase-homologous genes in deep subseafloor sedimentary metagenomes.</title>
        <authorList>
            <person name="Kawai M."/>
            <person name="Futagami T."/>
            <person name="Toyoda A."/>
            <person name="Takaki Y."/>
            <person name="Nishi S."/>
            <person name="Hori S."/>
            <person name="Arai W."/>
            <person name="Tsubouchi T."/>
            <person name="Morono Y."/>
            <person name="Uchiyama I."/>
            <person name="Ito T."/>
            <person name="Fujiyama A."/>
            <person name="Inagaki F."/>
            <person name="Takami H."/>
        </authorList>
    </citation>
    <scope>NUCLEOTIDE SEQUENCE</scope>
    <source>
        <strain evidence="2">Expedition CK06-06</strain>
    </source>
</reference>
<evidence type="ECO:0000313" key="2">
    <source>
        <dbReference type="EMBL" id="GAH86718.1"/>
    </source>
</evidence>
<accession>X1KXM8</accession>